<evidence type="ECO:0000313" key="2">
    <source>
        <dbReference type="EMBL" id="EZG88836.1"/>
    </source>
</evidence>
<dbReference type="Proteomes" id="UP000019763">
    <property type="component" value="Unassembled WGS sequence"/>
</dbReference>
<name>A0A023BDI5_GRENI</name>
<dbReference type="GeneID" id="22910397"/>
<keyword evidence="1" id="KW-0175">Coiled coil</keyword>
<reference evidence="2" key="1">
    <citation type="submission" date="2013-12" db="EMBL/GenBank/DDBJ databases">
        <authorList>
            <person name="Omoto C.K."/>
            <person name="Sibley D."/>
            <person name="Venepally P."/>
            <person name="Hadjithomas M."/>
            <person name="Karamycheva S."/>
            <person name="Brunk B."/>
            <person name="Roos D."/>
            <person name="Caler E."/>
            <person name="Lorenzi H."/>
        </authorList>
    </citation>
    <scope>NUCLEOTIDE SEQUENCE</scope>
</reference>
<protein>
    <submittedName>
        <fullName evidence="2">Uncharacterized protein</fullName>
    </submittedName>
</protein>
<dbReference type="VEuPathDB" id="CryptoDB:GNI_003870"/>
<dbReference type="EMBL" id="AFNH02000032">
    <property type="protein sequence ID" value="EZG88836.1"/>
    <property type="molecule type" value="Genomic_DNA"/>
</dbReference>
<gene>
    <name evidence="2" type="ORF">GNI_003870</name>
</gene>
<dbReference type="AlphaFoldDB" id="A0A023BDI5"/>
<feature type="coiled-coil region" evidence="1">
    <location>
        <begin position="146"/>
        <end position="215"/>
    </location>
</feature>
<keyword evidence="3" id="KW-1185">Reference proteome</keyword>
<evidence type="ECO:0000313" key="3">
    <source>
        <dbReference type="Proteomes" id="UP000019763"/>
    </source>
</evidence>
<dbReference type="RefSeq" id="XP_011128535.1">
    <property type="nucleotide sequence ID" value="XM_011130233.1"/>
</dbReference>
<comment type="caution">
    <text evidence="2">The sequence shown here is derived from an EMBL/GenBank/DDBJ whole genome shotgun (WGS) entry which is preliminary data.</text>
</comment>
<accession>A0A023BDI5</accession>
<evidence type="ECO:0000256" key="1">
    <source>
        <dbReference type="SAM" id="Coils"/>
    </source>
</evidence>
<sequence length="245" mass="28405">MPLQFAELPSSPRQQGRAKLSLGRCPPRLLLLRGLKKACRRVVKISDGNEEVLELLEILNVSVDQFEKLWLDTIEKHGYEIERLKKKLQDVQTELEEMLPMGGKNDGVDRLDRETKFAAAYALKRNSIDQDAASVEELINDSGGQLRYIHGQLANLEQRNQQLEGRNQQLEETSLQLEQRNLQLQERSEELEEQILQLEERNQLLEELLHSNMEQDAAATEEHGNQHHVRARVHTLYNLRSIVRY</sequence>
<organism evidence="2 3">
    <name type="scientific">Gregarina niphandrodes</name>
    <name type="common">Septate eugregarine</name>
    <dbReference type="NCBI Taxonomy" id="110365"/>
    <lineage>
        <taxon>Eukaryota</taxon>
        <taxon>Sar</taxon>
        <taxon>Alveolata</taxon>
        <taxon>Apicomplexa</taxon>
        <taxon>Conoidasida</taxon>
        <taxon>Gregarinasina</taxon>
        <taxon>Eugregarinorida</taxon>
        <taxon>Gregarinidae</taxon>
        <taxon>Gregarina</taxon>
    </lineage>
</organism>
<proteinExistence type="predicted"/>